<gene>
    <name evidence="6" type="ORF">FUT82_11175</name>
    <name evidence="5" type="ORF">TPHV1_10314</name>
</gene>
<keyword evidence="3" id="KW-0812">Transmembrane</keyword>
<keyword evidence="3" id="KW-1133">Transmembrane helix</keyword>
<dbReference type="InterPro" id="IPR007737">
    <property type="entry name" value="Mga_HTH"/>
</dbReference>
<dbReference type="EMBL" id="CDNC01000001">
    <property type="protein sequence ID" value="CEM60646.1"/>
    <property type="molecule type" value="Genomic_DNA"/>
</dbReference>
<evidence type="ECO:0000256" key="2">
    <source>
        <dbReference type="ARBA" id="ARBA00023163"/>
    </source>
</evidence>
<feature type="transmembrane region" description="Helical" evidence="3">
    <location>
        <begin position="427"/>
        <end position="444"/>
    </location>
</feature>
<evidence type="ECO:0000313" key="6">
    <source>
        <dbReference type="EMBL" id="QEJ98500.1"/>
    </source>
</evidence>
<reference evidence="7" key="2">
    <citation type="submission" date="2015-01" db="EMBL/GenBank/DDBJ databases">
        <authorList>
            <person name="Manzoor Shahid"/>
            <person name="Zubair Saima"/>
        </authorList>
    </citation>
    <scope>NUCLEOTIDE SEQUENCE [LARGE SCALE GENOMIC DNA]</scope>
    <source>
        <strain evidence="7">V1</strain>
    </source>
</reference>
<dbReference type="PANTHER" id="PTHR30185:SF18">
    <property type="entry name" value="TRANSCRIPTIONAL REGULATOR MTLR"/>
    <property type="match status" value="1"/>
</dbReference>
<evidence type="ECO:0000313" key="8">
    <source>
        <dbReference type="Proteomes" id="UP000323594"/>
    </source>
</evidence>
<keyword evidence="2" id="KW-0804">Transcription</keyword>
<keyword evidence="1" id="KW-0805">Transcription regulation</keyword>
<evidence type="ECO:0000313" key="5">
    <source>
        <dbReference type="EMBL" id="CEM60646.1"/>
    </source>
</evidence>
<dbReference type="Pfam" id="PF05043">
    <property type="entry name" value="Mga"/>
    <property type="match status" value="1"/>
</dbReference>
<dbReference type="PROSITE" id="PS51099">
    <property type="entry name" value="PTS_EIIB_TYPE_2"/>
    <property type="match status" value="1"/>
</dbReference>
<evidence type="ECO:0000256" key="1">
    <source>
        <dbReference type="ARBA" id="ARBA00023015"/>
    </source>
</evidence>
<keyword evidence="3" id="KW-0472">Membrane</keyword>
<sequence length="520" mass="60823">MIRMEDIDSRAVLIIKTLFDSEDYISSFFIADKAGISERTFFRLLPQIEFYIEKFNLKINRIRGKGFLLVGEKSDKIALIEKLVSNNSSDAFSQKEKSLLLFFSLLTKKSITKLSFLSSKLKLSESTISKILTDLENSFIGTGCTISRKPGVGTCIDGEEIDIRIFALKNACLYLDPNEFMTLLYNFIYNENSKMQFYSFTSTVFNFFRKRIDMKRLFIFTENLERIVGYEFSDIDFFVIFFYLAVAKMRCVNGFHIQEYHFELNDKTIEGKYKNIAEYLQYFFYCSPLSKTHVYESAFLFISILNTETMNIIDDWEKCESVARGFMSLVENNFNGYITSTKRAEYLLYQNILHVVNQYRKIFSTDKNINYLFDFQHVQYASSEINTFMPTAKQYLEHNLAMELSDEIVHSFLAICFLFLKKKKQNFSVALVCVTGILVSSILAKQIKMRFPEFKIIETVSLRKLTDDYIKEKKIDFVISTIGIQKLSVPIIQITVPLKADDITHIKNFIIHFEERKFLY</sequence>
<dbReference type="GO" id="GO:0008982">
    <property type="term" value="F:protein-N(PI)-phosphohistidine-sugar phosphotransferase activity"/>
    <property type="evidence" value="ECO:0007669"/>
    <property type="project" value="InterPro"/>
</dbReference>
<proteinExistence type="predicted"/>
<reference evidence="5" key="1">
    <citation type="submission" date="2015-01" db="EMBL/GenBank/DDBJ databases">
        <authorList>
            <person name="Xiang T."/>
            <person name="Song Y."/>
            <person name="Huang L."/>
            <person name="Wang B."/>
            <person name="Wu P."/>
        </authorList>
    </citation>
    <scope>NUCLEOTIDE SEQUENCE [LARGE SCALE GENOMIC DNA]</scope>
    <source>
        <strain evidence="5">V1</strain>
    </source>
</reference>
<keyword evidence="7" id="KW-1185">Reference proteome</keyword>
<dbReference type="OrthoDB" id="363313at2"/>
<feature type="domain" description="PTS EIIB type-2" evidence="4">
    <location>
        <begin position="427"/>
        <end position="518"/>
    </location>
</feature>
<evidence type="ECO:0000256" key="3">
    <source>
        <dbReference type="SAM" id="Phobius"/>
    </source>
</evidence>
<evidence type="ECO:0000259" key="4">
    <source>
        <dbReference type="PROSITE" id="PS51099"/>
    </source>
</evidence>
<dbReference type="GO" id="GO:0009401">
    <property type="term" value="P:phosphoenolpyruvate-dependent sugar phosphotransferase system"/>
    <property type="evidence" value="ECO:0007669"/>
    <property type="project" value="InterPro"/>
</dbReference>
<dbReference type="Gene3D" id="3.40.50.2300">
    <property type="match status" value="1"/>
</dbReference>
<evidence type="ECO:0000313" key="7">
    <source>
        <dbReference type="Proteomes" id="UP000042527"/>
    </source>
</evidence>
<dbReference type="InterPro" id="IPR050661">
    <property type="entry name" value="BglG_antiterminators"/>
</dbReference>
<dbReference type="CDD" id="cd05568">
    <property type="entry name" value="PTS_IIB_bgl_like"/>
    <property type="match status" value="1"/>
</dbReference>
<dbReference type="EMBL" id="CP042817">
    <property type="protein sequence ID" value="QEJ98500.1"/>
    <property type="molecule type" value="Genomic_DNA"/>
</dbReference>
<protein>
    <recommendedName>
        <fullName evidence="4">PTS EIIB type-2 domain-containing protein</fullName>
    </recommendedName>
</protein>
<accession>A0A0B7GVE6</accession>
<name>A0A0B7GVE6_TREPH</name>
<reference evidence="6 8" key="3">
    <citation type="submission" date="2019-08" db="EMBL/GenBank/DDBJ databases">
        <authorList>
            <person name="Kuhnert P."/>
        </authorList>
    </citation>
    <scope>NUCLEOTIDE SEQUENCE [LARGE SCALE GENOMIC DNA]</scope>
    <source>
        <strain evidence="6 8">B36.5</strain>
    </source>
</reference>
<organism evidence="5 7">
    <name type="scientific">Treponema phagedenis</name>
    <dbReference type="NCBI Taxonomy" id="162"/>
    <lineage>
        <taxon>Bacteria</taxon>
        <taxon>Pseudomonadati</taxon>
        <taxon>Spirochaetota</taxon>
        <taxon>Spirochaetia</taxon>
        <taxon>Spirochaetales</taxon>
        <taxon>Treponemataceae</taxon>
        <taxon>Treponema</taxon>
    </lineage>
</organism>
<dbReference type="AlphaFoldDB" id="A0A0B7GVE6"/>
<dbReference type="Proteomes" id="UP000042527">
    <property type="component" value="Unassembled WGS sequence"/>
</dbReference>
<dbReference type="InterPro" id="IPR013011">
    <property type="entry name" value="PTS_EIIB_2"/>
</dbReference>
<dbReference type="Proteomes" id="UP000323594">
    <property type="component" value="Chromosome"/>
</dbReference>
<dbReference type="PANTHER" id="PTHR30185">
    <property type="entry name" value="CRYPTIC BETA-GLUCOSIDE BGL OPERON ANTITERMINATOR"/>
    <property type="match status" value="1"/>
</dbReference>